<dbReference type="EMBL" id="MRZV01000579">
    <property type="protein sequence ID" value="PIK47451.1"/>
    <property type="molecule type" value="Genomic_DNA"/>
</dbReference>
<dbReference type="PANTHER" id="PTHR42765:SF1">
    <property type="entry name" value="ISOLEUCINE--TRNA LIGASE, MITOCHONDRIAL"/>
    <property type="match status" value="1"/>
</dbReference>
<keyword evidence="4" id="KW-0648">Protein biosynthesis</keyword>
<keyword evidence="2" id="KW-0547">Nucleotide-binding</keyword>
<dbReference type="GO" id="GO:0005524">
    <property type="term" value="F:ATP binding"/>
    <property type="evidence" value="ECO:0007669"/>
    <property type="project" value="UniProtKB-KW"/>
</dbReference>
<dbReference type="AlphaFoldDB" id="A0A2G8KHG5"/>
<keyword evidence="8" id="KW-1185">Reference proteome</keyword>
<keyword evidence="3" id="KW-0067">ATP-binding</keyword>
<dbReference type="STRING" id="307972.A0A2G8KHG5"/>
<sequence length="165" mass="19165">MELRANPKSYCRAHTFISLVKLVEFQELDGPVCEFDKLYLWQQHDSRTKDFCLHDGPPYANGDPHVGHAVNKILKDIINRYKLLQGYKVHYIPGWDCHGLPIELKAISGKPEDFQSMSPQEIRKKARKFAEGAIKKQRAAFKRWVSWQIGKTVTILLTNILRPHR</sequence>
<dbReference type="SUPFAM" id="SSF52374">
    <property type="entry name" value="Nucleotidylyl transferase"/>
    <property type="match status" value="1"/>
</dbReference>
<dbReference type="Pfam" id="PF00133">
    <property type="entry name" value="tRNA-synt_1"/>
    <property type="match status" value="1"/>
</dbReference>
<dbReference type="GO" id="GO:0004822">
    <property type="term" value="F:isoleucine-tRNA ligase activity"/>
    <property type="evidence" value="ECO:0007669"/>
    <property type="project" value="TreeGrafter"/>
</dbReference>
<proteinExistence type="predicted"/>
<dbReference type="PROSITE" id="PS00178">
    <property type="entry name" value="AA_TRNA_LIGASE_I"/>
    <property type="match status" value="1"/>
</dbReference>
<dbReference type="InterPro" id="IPR014729">
    <property type="entry name" value="Rossmann-like_a/b/a_fold"/>
</dbReference>
<evidence type="ECO:0000256" key="3">
    <source>
        <dbReference type="ARBA" id="ARBA00022840"/>
    </source>
</evidence>
<name>A0A2G8KHG5_STIJA</name>
<gene>
    <name evidence="7" type="ORF">BSL78_15671</name>
</gene>
<dbReference type="GO" id="GO:0005739">
    <property type="term" value="C:mitochondrion"/>
    <property type="evidence" value="ECO:0007669"/>
    <property type="project" value="TreeGrafter"/>
</dbReference>
<dbReference type="InterPro" id="IPR001412">
    <property type="entry name" value="aa-tRNA-synth_I_CS"/>
</dbReference>
<dbReference type="GO" id="GO:0006428">
    <property type="term" value="P:isoleucyl-tRNA aminoacylation"/>
    <property type="evidence" value="ECO:0007669"/>
    <property type="project" value="TreeGrafter"/>
</dbReference>
<evidence type="ECO:0000259" key="6">
    <source>
        <dbReference type="Pfam" id="PF00133"/>
    </source>
</evidence>
<accession>A0A2G8KHG5</accession>
<evidence type="ECO:0000256" key="2">
    <source>
        <dbReference type="ARBA" id="ARBA00022741"/>
    </source>
</evidence>
<dbReference type="PANTHER" id="PTHR42765">
    <property type="entry name" value="SOLEUCYL-TRNA SYNTHETASE"/>
    <property type="match status" value="1"/>
</dbReference>
<protein>
    <submittedName>
        <fullName evidence="7">Putative isoleucine--tRNA ligase, mitochondrial-like</fullName>
    </submittedName>
</protein>
<keyword evidence="1 7" id="KW-0436">Ligase</keyword>
<dbReference type="Proteomes" id="UP000230750">
    <property type="component" value="Unassembled WGS sequence"/>
</dbReference>
<reference evidence="7 8" key="1">
    <citation type="journal article" date="2017" name="PLoS Biol.">
        <title>The sea cucumber genome provides insights into morphological evolution and visceral regeneration.</title>
        <authorList>
            <person name="Zhang X."/>
            <person name="Sun L."/>
            <person name="Yuan J."/>
            <person name="Sun Y."/>
            <person name="Gao Y."/>
            <person name="Zhang L."/>
            <person name="Li S."/>
            <person name="Dai H."/>
            <person name="Hamel J.F."/>
            <person name="Liu C."/>
            <person name="Yu Y."/>
            <person name="Liu S."/>
            <person name="Lin W."/>
            <person name="Guo K."/>
            <person name="Jin S."/>
            <person name="Xu P."/>
            <person name="Storey K.B."/>
            <person name="Huan P."/>
            <person name="Zhang T."/>
            <person name="Zhou Y."/>
            <person name="Zhang J."/>
            <person name="Lin C."/>
            <person name="Li X."/>
            <person name="Xing L."/>
            <person name="Huo D."/>
            <person name="Sun M."/>
            <person name="Wang L."/>
            <person name="Mercier A."/>
            <person name="Li F."/>
            <person name="Yang H."/>
            <person name="Xiang J."/>
        </authorList>
    </citation>
    <scope>NUCLEOTIDE SEQUENCE [LARGE SCALE GENOMIC DNA]</scope>
    <source>
        <strain evidence="7">Shaxun</strain>
        <tissue evidence="7">Muscle</tissue>
    </source>
</reference>
<evidence type="ECO:0000256" key="1">
    <source>
        <dbReference type="ARBA" id="ARBA00022598"/>
    </source>
</evidence>
<keyword evidence="5" id="KW-0030">Aminoacyl-tRNA synthetase</keyword>
<feature type="domain" description="Aminoacyl-tRNA synthetase class Ia" evidence="6">
    <location>
        <begin position="43"/>
        <end position="143"/>
    </location>
</feature>
<dbReference type="OrthoDB" id="10264412at2759"/>
<organism evidence="7 8">
    <name type="scientific">Stichopus japonicus</name>
    <name type="common">Sea cucumber</name>
    <dbReference type="NCBI Taxonomy" id="307972"/>
    <lineage>
        <taxon>Eukaryota</taxon>
        <taxon>Metazoa</taxon>
        <taxon>Echinodermata</taxon>
        <taxon>Eleutherozoa</taxon>
        <taxon>Echinozoa</taxon>
        <taxon>Holothuroidea</taxon>
        <taxon>Aspidochirotacea</taxon>
        <taxon>Aspidochirotida</taxon>
        <taxon>Stichopodidae</taxon>
        <taxon>Apostichopus</taxon>
    </lineage>
</organism>
<dbReference type="InterPro" id="IPR002300">
    <property type="entry name" value="aa-tRNA-synth_Ia"/>
</dbReference>
<evidence type="ECO:0000313" key="7">
    <source>
        <dbReference type="EMBL" id="PIK47451.1"/>
    </source>
</evidence>
<comment type="caution">
    <text evidence="7">The sequence shown here is derived from an EMBL/GenBank/DDBJ whole genome shotgun (WGS) entry which is preliminary data.</text>
</comment>
<evidence type="ECO:0000256" key="5">
    <source>
        <dbReference type="ARBA" id="ARBA00023146"/>
    </source>
</evidence>
<dbReference type="InterPro" id="IPR050081">
    <property type="entry name" value="Ile-tRNA_ligase"/>
</dbReference>
<evidence type="ECO:0000313" key="8">
    <source>
        <dbReference type="Proteomes" id="UP000230750"/>
    </source>
</evidence>
<evidence type="ECO:0000256" key="4">
    <source>
        <dbReference type="ARBA" id="ARBA00022917"/>
    </source>
</evidence>
<dbReference type="GO" id="GO:0032543">
    <property type="term" value="P:mitochondrial translation"/>
    <property type="evidence" value="ECO:0007669"/>
    <property type="project" value="TreeGrafter"/>
</dbReference>
<dbReference type="Gene3D" id="3.40.50.620">
    <property type="entry name" value="HUPs"/>
    <property type="match status" value="1"/>
</dbReference>